<reference evidence="8" key="1">
    <citation type="submission" date="2016-12" db="EMBL/GenBank/DDBJ databases">
        <title>Draft Genome Sequences od Carboxydothermus pertinax and islandicus, Hydrogenogenic Carboxydotrophic Bacteria.</title>
        <authorList>
            <person name="Fukuyama Y."/>
            <person name="Ohmae K."/>
            <person name="Yoneda Y."/>
            <person name="Yoshida T."/>
            <person name="Sako Y."/>
        </authorList>
    </citation>
    <scope>NUCLEOTIDE SEQUENCE [LARGE SCALE GENOMIC DNA]</scope>
    <source>
        <strain evidence="8">SET</strain>
    </source>
</reference>
<dbReference type="EMBL" id="BDJL01000010">
    <property type="protein sequence ID" value="GAV24565.1"/>
    <property type="molecule type" value="Genomic_DNA"/>
</dbReference>
<dbReference type="STRING" id="661089.ciss_04980"/>
<dbReference type="Gene3D" id="1.10.287.950">
    <property type="entry name" value="Methyl-accepting chemotaxis protein"/>
    <property type="match status" value="1"/>
</dbReference>
<feature type="transmembrane region" description="Helical" evidence="4">
    <location>
        <begin position="181"/>
        <end position="202"/>
    </location>
</feature>
<evidence type="ECO:0000313" key="8">
    <source>
        <dbReference type="Proteomes" id="UP000187338"/>
    </source>
</evidence>
<dbReference type="GO" id="GO:0016020">
    <property type="term" value="C:membrane"/>
    <property type="evidence" value="ECO:0007669"/>
    <property type="project" value="InterPro"/>
</dbReference>
<dbReference type="SMART" id="SM00283">
    <property type="entry name" value="MA"/>
    <property type="match status" value="1"/>
</dbReference>
<dbReference type="GO" id="GO:0007165">
    <property type="term" value="P:signal transduction"/>
    <property type="evidence" value="ECO:0007669"/>
    <property type="project" value="UniProtKB-KW"/>
</dbReference>
<keyword evidence="4" id="KW-0812">Transmembrane</keyword>
<dbReference type="CDD" id="cd06225">
    <property type="entry name" value="HAMP"/>
    <property type="match status" value="1"/>
</dbReference>
<accession>A0A1L8D057</accession>
<feature type="domain" description="HAMP" evidence="6">
    <location>
        <begin position="203"/>
        <end position="255"/>
    </location>
</feature>
<keyword evidence="4" id="KW-0472">Membrane</keyword>
<comment type="similarity">
    <text evidence="2">Belongs to the methyl-accepting chemotaxis (MCP) protein family.</text>
</comment>
<organism evidence="7 8">
    <name type="scientific">Carboxydothermus islandicus</name>
    <dbReference type="NCBI Taxonomy" id="661089"/>
    <lineage>
        <taxon>Bacteria</taxon>
        <taxon>Bacillati</taxon>
        <taxon>Bacillota</taxon>
        <taxon>Clostridia</taxon>
        <taxon>Thermoanaerobacterales</taxon>
        <taxon>Thermoanaerobacteraceae</taxon>
        <taxon>Carboxydothermus</taxon>
    </lineage>
</organism>
<dbReference type="GO" id="GO:0006935">
    <property type="term" value="P:chemotaxis"/>
    <property type="evidence" value="ECO:0007669"/>
    <property type="project" value="InterPro"/>
</dbReference>
<evidence type="ECO:0000256" key="3">
    <source>
        <dbReference type="PROSITE-ProRule" id="PRU00284"/>
    </source>
</evidence>
<comment type="caution">
    <text evidence="7">The sequence shown here is derived from an EMBL/GenBank/DDBJ whole genome shotgun (WGS) entry which is preliminary data.</text>
</comment>
<dbReference type="AlphaFoldDB" id="A0A1L8D057"/>
<feature type="transmembrane region" description="Helical" evidence="4">
    <location>
        <begin position="6"/>
        <end position="29"/>
    </location>
</feature>
<evidence type="ECO:0000256" key="2">
    <source>
        <dbReference type="ARBA" id="ARBA00029447"/>
    </source>
</evidence>
<dbReference type="CDD" id="cd11386">
    <property type="entry name" value="MCP_signal"/>
    <property type="match status" value="1"/>
</dbReference>
<dbReference type="SUPFAM" id="SSF58104">
    <property type="entry name" value="Methyl-accepting chemotaxis protein (MCP) signaling domain"/>
    <property type="match status" value="1"/>
</dbReference>
<dbReference type="Pfam" id="PF00672">
    <property type="entry name" value="HAMP"/>
    <property type="match status" value="1"/>
</dbReference>
<evidence type="ECO:0000259" key="6">
    <source>
        <dbReference type="PROSITE" id="PS50885"/>
    </source>
</evidence>
<feature type="domain" description="Methyl-accepting transducer" evidence="5">
    <location>
        <begin position="253"/>
        <end position="489"/>
    </location>
</feature>
<dbReference type="InterPro" id="IPR004090">
    <property type="entry name" value="Chemotax_Me-accpt_rcpt"/>
</dbReference>
<dbReference type="OrthoDB" id="9814363at2"/>
<evidence type="ECO:0000259" key="5">
    <source>
        <dbReference type="PROSITE" id="PS50111"/>
    </source>
</evidence>
<evidence type="ECO:0000313" key="7">
    <source>
        <dbReference type="EMBL" id="GAV24565.1"/>
    </source>
</evidence>
<dbReference type="PANTHER" id="PTHR32089">
    <property type="entry name" value="METHYL-ACCEPTING CHEMOTAXIS PROTEIN MCPB"/>
    <property type="match status" value="1"/>
</dbReference>
<dbReference type="PANTHER" id="PTHR32089:SF112">
    <property type="entry name" value="LYSOZYME-LIKE PROTEIN-RELATED"/>
    <property type="match status" value="1"/>
</dbReference>
<dbReference type="InterPro" id="IPR003660">
    <property type="entry name" value="HAMP_dom"/>
</dbReference>
<keyword evidence="1 3" id="KW-0807">Transducer</keyword>
<name>A0A1L8D057_9THEO</name>
<dbReference type="SMART" id="SM00304">
    <property type="entry name" value="HAMP"/>
    <property type="match status" value="2"/>
</dbReference>
<sequence length="518" mass="56410">MSIKKLLFSTGITNILILVVIFAFFLNYVTATDKELNKIINVEQALLLNLNEMYAQGLQTGQATRNIILNPKDENARKNYDKAHEAFIKANEEAIKLASGTMKQDLEKVRTLWEEDHQLKVEAQKLAISGKTAEAVTLLAQKETPKWRELKGILLKMTEEQKSLFKQHLEKHEQNGKKQSNLIGILILFSILLSVLTMILTIRKVAKPLTDLTAKVDQIAKGDLSVTINYDSKDEVGILARSMNVMVQSFSEIATQIKEKSTLLTKESENLSATSEEMAASAQEVAKAMQQVSAGASTQAQDLANIAALTENTASKANAGKKEMDNLVKSIQQIKSSFELVVEKIKTLAASIMSISNVTNAITEISDQTNLLALNAAIEAARAGEAGKGFAVVAEEVRKLAEKSKSSTDEITKIILSVQNDANEVIKTSDNVDAFIKEQIKAVESSVLAFGDILQAVDEIADKIQQVSAVTEESSAAAEEVAATSEELSASSEELAAIAQNLNLIATNLENTINQFKV</sequence>
<dbReference type="Proteomes" id="UP000187338">
    <property type="component" value="Unassembled WGS sequence"/>
</dbReference>
<dbReference type="GO" id="GO:0004888">
    <property type="term" value="F:transmembrane signaling receptor activity"/>
    <property type="evidence" value="ECO:0007669"/>
    <property type="project" value="InterPro"/>
</dbReference>
<dbReference type="Pfam" id="PF00015">
    <property type="entry name" value="MCPsignal"/>
    <property type="match status" value="1"/>
</dbReference>
<dbReference type="PROSITE" id="PS50111">
    <property type="entry name" value="CHEMOTAXIS_TRANSDUC_2"/>
    <property type="match status" value="1"/>
</dbReference>
<dbReference type="PRINTS" id="PR00260">
    <property type="entry name" value="CHEMTRNSDUCR"/>
</dbReference>
<protein>
    <submittedName>
        <fullName evidence="7">Methyl-accepting chemotaxis protein</fullName>
    </submittedName>
</protein>
<dbReference type="PROSITE" id="PS50885">
    <property type="entry name" value="HAMP"/>
    <property type="match status" value="1"/>
</dbReference>
<keyword evidence="4" id="KW-1133">Transmembrane helix</keyword>
<evidence type="ECO:0000256" key="1">
    <source>
        <dbReference type="ARBA" id="ARBA00023224"/>
    </source>
</evidence>
<dbReference type="InterPro" id="IPR004089">
    <property type="entry name" value="MCPsignal_dom"/>
</dbReference>
<evidence type="ECO:0000256" key="4">
    <source>
        <dbReference type="SAM" id="Phobius"/>
    </source>
</evidence>
<gene>
    <name evidence="7" type="ORF">ciss_04980</name>
</gene>
<keyword evidence="8" id="KW-1185">Reference proteome</keyword>
<proteinExistence type="inferred from homology"/>